<dbReference type="GO" id="GO:0005886">
    <property type="term" value="C:plasma membrane"/>
    <property type="evidence" value="ECO:0007669"/>
    <property type="project" value="UniProtKB-SubCell"/>
</dbReference>
<dbReference type="FunFam" id="3.40.50.300:FF:000134">
    <property type="entry name" value="Iron-enterobactin ABC transporter ATP-binding protein"/>
    <property type="match status" value="1"/>
</dbReference>
<dbReference type="InterPro" id="IPR003439">
    <property type="entry name" value="ABC_transporter-like_ATP-bd"/>
</dbReference>
<evidence type="ECO:0000256" key="8">
    <source>
        <dbReference type="ARBA" id="ARBA00023065"/>
    </source>
</evidence>
<dbReference type="Proteomes" id="UP000557717">
    <property type="component" value="Unassembled WGS sequence"/>
</dbReference>
<dbReference type="PANTHER" id="PTHR42771:SF2">
    <property type="entry name" value="IRON(3+)-HYDROXAMATE IMPORT ATP-BINDING PROTEIN FHUC"/>
    <property type="match status" value="1"/>
</dbReference>
<dbReference type="PROSITE" id="PS50893">
    <property type="entry name" value="ABC_TRANSPORTER_2"/>
    <property type="match status" value="1"/>
</dbReference>
<dbReference type="Pfam" id="PF00005">
    <property type="entry name" value="ABC_tran"/>
    <property type="match status" value="1"/>
</dbReference>
<gene>
    <name evidence="11" type="ORF">HNR46_002831</name>
</gene>
<reference evidence="11 12" key="1">
    <citation type="submission" date="2020-08" db="EMBL/GenBank/DDBJ databases">
        <title>Genomic Encyclopedia of Type Strains, Phase IV (KMG-IV): sequencing the most valuable type-strain genomes for metagenomic binning, comparative biology and taxonomic classification.</title>
        <authorList>
            <person name="Goeker M."/>
        </authorList>
    </citation>
    <scope>NUCLEOTIDE SEQUENCE [LARGE SCALE GENOMIC DNA]</scope>
    <source>
        <strain evidence="11 12">YC6886</strain>
    </source>
</reference>
<evidence type="ECO:0000256" key="2">
    <source>
        <dbReference type="ARBA" id="ARBA00022448"/>
    </source>
</evidence>
<evidence type="ECO:0000256" key="5">
    <source>
        <dbReference type="ARBA" id="ARBA00022741"/>
    </source>
</evidence>
<dbReference type="InterPro" id="IPR027417">
    <property type="entry name" value="P-loop_NTPase"/>
</dbReference>
<comment type="subcellular location">
    <subcellularLocation>
        <location evidence="1">Cell membrane</location>
        <topology evidence="1">Peripheral membrane protein</topology>
    </subcellularLocation>
</comment>
<keyword evidence="6 11" id="KW-0067">ATP-binding</keyword>
<feature type="domain" description="ABC transporter" evidence="10">
    <location>
        <begin position="9"/>
        <end position="247"/>
    </location>
</feature>
<dbReference type="Gene3D" id="3.40.50.300">
    <property type="entry name" value="P-loop containing nucleotide triphosphate hydrolases"/>
    <property type="match status" value="1"/>
</dbReference>
<evidence type="ECO:0000256" key="4">
    <source>
        <dbReference type="ARBA" id="ARBA00022496"/>
    </source>
</evidence>
<organism evidence="11 12">
    <name type="scientific">Haloferula luteola</name>
    <dbReference type="NCBI Taxonomy" id="595692"/>
    <lineage>
        <taxon>Bacteria</taxon>
        <taxon>Pseudomonadati</taxon>
        <taxon>Verrucomicrobiota</taxon>
        <taxon>Verrucomicrobiia</taxon>
        <taxon>Verrucomicrobiales</taxon>
        <taxon>Verrucomicrobiaceae</taxon>
        <taxon>Haloferula</taxon>
    </lineage>
</organism>
<dbReference type="PROSITE" id="PS00211">
    <property type="entry name" value="ABC_TRANSPORTER_1"/>
    <property type="match status" value="1"/>
</dbReference>
<dbReference type="InterPro" id="IPR017871">
    <property type="entry name" value="ABC_transporter-like_CS"/>
</dbReference>
<evidence type="ECO:0000313" key="12">
    <source>
        <dbReference type="Proteomes" id="UP000557717"/>
    </source>
</evidence>
<keyword evidence="9" id="KW-0472">Membrane</keyword>
<keyword evidence="2" id="KW-0813">Transport</keyword>
<dbReference type="CDD" id="cd03214">
    <property type="entry name" value="ABC_Iron-Siderophores_B12_Hemin"/>
    <property type="match status" value="1"/>
</dbReference>
<sequence>MNPTTSLGLTAMDLRVRYSSRQPEILRQVSLAIPDGCITVLIGPNGSGKSTLLKTLARQLTPESGEVLLGDQSIHRLAPGDFARTLGILFQEHRPPGEITVEELALHGRYPHSRFLHGPTSDDFAAVEKALNLTDLAALRHRPVAELSGGQRQLAWIAMALTQETRFLFLDEPTTFLDLAHQFDLMELVVRMKQEMSKTLVLVLHDLHLAARYADHLVMLHQGKIACQGPPSQVLTSDHLRQVFEIEATITQTQTGHIHCFAERRAAPPPPPTSASSEK</sequence>
<evidence type="ECO:0000313" key="11">
    <source>
        <dbReference type="EMBL" id="MBB5352583.1"/>
    </source>
</evidence>
<evidence type="ECO:0000259" key="10">
    <source>
        <dbReference type="PROSITE" id="PS50893"/>
    </source>
</evidence>
<proteinExistence type="predicted"/>
<keyword evidence="12" id="KW-1185">Reference proteome</keyword>
<dbReference type="RefSeq" id="WP_184019743.1">
    <property type="nucleotide sequence ID" value="NZ_JACHFD010000014.1"/>
</dbReference>
<name>A0A840V4T3_9BACT</name>
<evidence type="ECO:0000256" key="6">
    <source>
        <dbReference type="ARBA" id="ARBA00022840"/>
    </source>
</evidence>
<evidence type="ECO:0000256" key="1">
    <source>
        <dbReference type="ARBA" id="ARBA00004202"/>
    </source>
</evidence>
<dbReference type="SMART" id="SM00382">
    <property type="entry name" value="AAA"/>
    <property type="match status" value="1"/>
</dbReference>
<dbReference type="EMBL" id="JACHFD010000014">
    <property type="protein sequence ID" value="MBB5352583.1"/>
    <property type="molecule type" value="Genomic_DNA"/>
</dbReference>
<dbReference type="InterPro" id="IPR051535">
    <property type="entry name" value="Siderophore_ABC-ATPase"/>
</dbReference>
<dbReference type="GO" id="GO:0006826">
    <property type="term" value="P:iron ion transport"/>
    <property type="evidence" value="ECO:0007669"/>
    <property type="project" value="UniProtKB-KW"/>
</dbReference>
<keyword evidence="7" id="KW-0408">Iron</keyword>
<evidence type="ECO:0000256" key="7">
    <source>
        <dbReference type="ARBA" id="ARBA00023004"/>
    </source>
</evidence>
<dbReference type="GO" id="GO:0016887">
    <property type="term" value="F:ATP hydrolysis activity"/>
    <property type="evidence" value="ECO:0007669"/>
    <property type="project" value="InterPro"/>
</dbReference>
<evidence type="ECO:0000256" key="3">
    <source>
        <dbReference type="ARBA" id="ARBA00022475"/>
    </source>
</evidence>
<accession>A0A840V4T3</accession>
<dbReference type="GO" id="GO:0005524">
    <property type="term" value="F:ATP binding"/>
    <property type="evidence" value="ECO:0007669"/>
    <property type="project" value="UniProtKB-KW"/>
</dbReference>
<evidence type="ECO:0000256" key="9">
    <source>
        <dbReference type="ARBA" id="ARBA00023136"/>
    </source>
</evidence>
<dbReference type="SUPFAM" id="SSF52540">
    <property type="entry name" value="P-loop containing nucleoside triphosphate hydrolases"/>
    <property type="match status" value="1"/>
</dbReference>
<dbReference type="PANTHER" id="PTHR42771">
    <property type="entry name" value="IRON(3+)-HYDROXAMATE IMPORT ATP-BINDING PROTEIN FHUC"/>
    <property type="match status" value="1"/>
</dbReference>
<dbReference type="AlphaFoldDB" id="A0A840V4T3"/>
<keyword evidence="8" id="KW-0406">Ion transport</keyword>
<keyword evidence="5" id="KW-0547">Nucleotide-binding</keyword>
<keyword evidence="4" id="KW-0410">Iron transport</keyword>
<keyword evidence="3" id="KW-1003">Cell membrane</keyword>
<comment type="caution">
    <text evidence="11">The sequence shown here is derived from an EMBL/GenBank/DDBJ whole genome shotgun (WGS) entry which is preliminary data.</text>
</comment>
<protein>
    <submittedName>
        <fullName evidence="11">Iron complex transport system ATP-binding protein</fullName>
    </submittedName>
</protein>
<dbReference type="InterPro" id="IPR003593">
    <property type="entry name" value="AAA+_ATPase"/>
</dbReference>